<accession>A0ABV9TK34</accession>
<evidence type="ECO:0000313" key="2">
    <source>
        <dbReference type="Proteomes" id="UP001595797"/>
    </source>
</evidence>
<gene>
    <name evidence="1" type="ORF">ACFPCS_12315</name>
</gene>
<protein>
    <recommendedName>
        <fullName evidence="3">Lipoprotein</fullName>
    </recommendedName>
</protein>
<proteinExistence type="predicted"/>
<dbReference type="Proteomes" id="UP001595797">
    <property type="component" value="Unassembled WGS sequence"/>
</dbReference>
<dbReference type="PROSITE" id="PS51257">
    <property type="entry name" value="PROKAR_LIPOPROTEIN"/>
    <property type="match status" value="1"/>
</dbReference>
<comment type="caution">
    <text evidence="1">The sequence shown here is derived from an EMBL/GenBank/DDBJ whole genome shotgun (WGS) entry which is preliminary data.</text>
</comment>
<dbReference type="EMBL" id="JBHSIW010000016">
    <property type="protein sequence ID" value="MFC4904353.1"/>
    <property type="molecule type" value="Genomic_DNA"/>
</dbReference>
<keyword evidence="2" id="KW-1185">Reference proteome</keyword>
<sequence length="139" mass="14494">MPRTTTALLALSAVVLTGCGPTTDEVTSMVTAGATTYDDALELREDIIAAGLQCPSTDQRVVPAEDGIAYLVCNKGMTAIAMAVASSNEDMEELVSSRNNTGPGSTPVLHAANWMVVARHEAPLRQLQTELGGTIIPVP</sequence>
<dbReference type="RefSeq" id="WP_277551860.1">
    <property type="nucleotide sequence ID" value="NZ_JARAMH010000014.1"/>
</dbReference>
<evidence type="ECO:0000313" key="1">
    <source>
        <dbReference type="EMBL" id="MFC4904353.1"/>
    </source>
</evidence>
<name>A0ABV9TK34_9MICC</name>
<reference evidence="2" key="1">
    <citation type="journal article" date="2019" name="Int. J. Syst. Evol. Microbiol.">
        <title>The Global Catalogue of Microorganisms (GCM) 10K type strain sequencing project: providing services to taxonomists for standard genome sequencing and annotation.</title>
        <authorList>
            <consortium name="The Broad Institute Genomics Platform"/>
            <consortium name="The Broad Institute Genome Sequencing Center for Infectious Disease"/>
            <person name="Wu L."/>
            <person name="Ma J."/>
        </authorList>
    </citation>
    <scope>NUCLEOTIDE SEQUENCE [LARGE SCALE GENOMIC DNA]</scope>
    <source>
        <strain evidence="2">CGMCC 4.6946</strain>
    </source>
</reference>
<evidence type="ECO:0008006" key="3">
    <source>
        <dbReference type="Google" id="ProtNLM"/>
    </source>
</evidence>
<organism evidence="1 2">
    <name type="scientific">Kocuria oceani</name>
    <dbReference type="NCBI Taxonomy" id="988827"/>
    <lineage>
        <taxon>Bacteria</taxon>
        <taxon>Bacillati</taxon>
        <taxon>Actinomycetota</taxon>
        <taxon>Actinomycetes</taxon>
        <taxon>Micrococcales</taxon>
        <taxon>Micrococcaceae</taxon>
        <taxon>Kocuria</taxon>
    </lineage>
</organism>